<feature type="signal peptide" evidence="7">
    <location>
        <begin position="1"/>
        <end position="22"/>
    </location>
</feature>
<dbReference type="GO" id="GO:0008476">
    <property type="term" value="F:protein-tyrosine sulfotransferase activity"/>
    <property type="evidence" value="ECO:0007669"/>
    <property type="project" value="UniProtKB-EC"/>
</dbReference>
<evidence type="ECO:0000256" key="7">
    <source>
        <dbReference type="SAM" id="SignalP"/>
    </source>
</evidence>
<feature type="compositionally biased region" description="Gly residues" evidence="6">
    <location>
        <begin position="390"/>
        <end position="400"/>
    </location>
</feature>
<organism evidence="8 10">
    <name type="scientific">Volvox reticuliferus</name>
    <dbReference type="NCBI Taxonomy" id="1737510"/>
    <lineage>
        <taxon>Eukaryota</taxon>
        <taxon>Viridiplantae</taxon>
        <taxon>Chlorophyta</taxon>
        <taxon>core chlorophytes</taxon>
        <taxon>Chlorophyceae</taxon>
        <taxon>CS clade</taxon>
        <taxon>Chlamydomonadales</taxon>
        <taxon>Volvocaceae</taxon>
        <taxon>Volvox</taxon>
    </lineage>
</organism>
<evidence type="ECO:0000313" key="10">
    <source>
        <dbReference type="Proteomes" id="UP000747110"/>
    </source>
</evidence>
<evidence type="ECO:0000256" key="5">
    <source>
        <dbReference type="SAM" id="Coils"/>
    </source>
</evidence>
<dbReference type="Proteomes" id="UP000747110">
    <property type="component" value="Unassembled WGS sequence"/>
</dbReference>
<feature type="region of interest" description="Disordered" evidence="6">
    <location>
        <begin position="763"/>
        <end position="814"/>
    </location>
</feature>
<evidence type="ECO:0000256" key="3">
    <source>
        <dbReference type="ARBA" id="ARBA00022679"/>
    </source>
</evidence>
<evidence type="ECO:0000313" key="9">
    <source>
        <dbReference type="EMBL" id="GIM12497.1"/>
    </source>
</evidence>
<dbReference type="PANTHER" id="PTHR12788:SF10">
    <property type="entry name" value="PROTEIN-TYROSINE SULFOTRANSFERASE"/>
    <property type="match status" value="1"/>
</dbReference>
<evidence type="ECO:0000256" key="4">
    <source>
        <dbReference type="ARBA" id="ARBA00048460"/>
    </source>
</evidence>
<comment type="similarity">
    <text evidence="1">Belongs to the protein sulfotransferase family.</text>
</comment>
<keyword evidence="7" id="KW-0732">Signal</keyword>
<feature type="region of interest" description="Disordered" evidence="6">
    <location>
        <begin position="362"/>
        <end position="408"/>
    </location>
</feature>
<dbReference type="EC" id="2.8.2.20" evidence="2"/>
<feature type="coiled-coil region" evidence="5">
    <location>
        <begin position="84"/>
        <end position="111"/>
    </location>
</feature>
<dbReference type="Gene3D" id="3.40.50.300">
    <property type="entry name" value="P-loop containing nucleotide triphosphate hydrolases"/>
    <property type="match status" value="1"/>
</dbReference>
<accession>A0A8J4FQ00</accession>
<dbReference type="PANTHER" id="PTHR12788">
    <property type="entry name" value="PROTEIN-TYROSINE SULFOTRANSFERASE 2"/>
    <property type="match status" value="1"/>
</dbReference>
<feature type="compositionally biased region" description="Low complexity" evidence="6">
    <location>
        <begin position="767"/>
        <end position="777"/>
    </location>
</feature>
<feature type="compositionally biased region" description="Low complexity" evidence="6">
    <location>
        <begin position="787"/>
        <end position="796"/>
    </location>
</feature>
<dbReference type="SUPFAM" id="SSF48452">
    <property type="entry name" value="TPR-like"/>
    <property type="match status" value="1"/>
</dbReference>
<comment type="caution">
    <text evidence="8">The sequence shown here is derived from an EMBL/GenBank/DDBJ whole genome shotgun (WGS) entry which is preliminary data.</text>
</comment>
<dbReference type="Pfam" id="PF13469">
    <property type="entry name" value="Sulfotransfer_3"/>
    <property type="match status" value="1"/>
</dbReference>
<dbReference type="Gene3D" id="1.25.40.10">
    <property type="entry name" value="Tetratricopeptide repeat domain"/>
    <property type="match status" value="1"/>
</dbReference>
<proteinExistence type="inferred from homology"/>
<dbReference type="EMBL" id="BNCQ01000044">
    <property type="protein sequence ID" value="GIM12497.1"/>
    <property type="molecule type" value="Genomic_DNA"/>
</dbReference>
<gene>
    <name evidence="8" type="ORF">Vretifemale_12887</name>
    <name evidence="9" type="ORF">Vretimale_15828</name>
</gene>
<evidence type="ECO:0000256" key="1">
    <source>
        <dbReference type="ARBA" id="ARBA00009988"/>
    </source>
</evidence>
<dbReference type="InterPro" id="IPR026634">
    <property type="entry name" value="TPST-like"/>
</dbReference>
<dbReference type="OrthoDB" id="545675at2759"/>
<protein>
    <recommendedName>
        <fullName evidence="2">protein-tyrosine sulfotransferase</fullName>
        <ecNumber evidence="2">2.8.2.20</ecNumber>
    </recommendedName>
</protein>
<dbReference type="Proteomes" id="UP000722791">
    <property type="component" value="Unassembled WGS sequence"/>
</dbReference>
<evidence type="ECO:0000256" key="6">
    <source>
        <dbReference type="SAM" id="MobiDB-lite"/>
    </source>
</evidence>
<dbReference type="InterPro" id="IPR011990">
    <property type="entry name" value="TPR-like_helical_dom_sf"/>
</dbReference>
<comment type="catalytic activity">
    <reaction evidence="4">
        <text>L-tyrosyl-[protein] + 3'-phosphoadenylyl sulfate = O-sulfo-L-tyrosine-[protein] + adenosine 3',5'-bisphosphate + H(+)</text>
        <dbReference type="Rhea" id="RHEA:16801"/>
        <dbReference type="Rhea" id="RHEA-COMP:10136"/>
        <dbReference type="Rhea" id="RHEA-COMP:11688"/>
        <dbReference type="ChEBI" id="CHEBI:15378"/>
        <dbReference type="ChEBI" id="CHEBI:46858"/>
        <dbReference type="ChEBI" id="CHEBI:58339"/>
        <dbReference type="ChEBI" id="CHEBI:58343"/>
        <dbReference type="ChEBI" id="CHEBI:65286"/>
        <dbReference type="EC" id="2.8.2.20"/>
    </reaction>
</comment>
<dbReference type="AlphaFoldDB" id="A0A8J4FQ00"/>
<keyword evidence="10" id="KW-1185">Reference proteome</keyword>
<reference evidence="8" key="1">
    <citation type="journal article" date="2021" name="Proc. Natl. Acad. Sci. U.S.A.">
        <title>Three genomes in the algal genus Volvox reveal the fate of a haploid sex-determining region after a transition to homothallism.</title>
        <authorList>
            <person name="Yamamoto K."/>
            <person name="Hamaji T."/>
            <person name="Kawai-Toyooka H."/>
            <person name="Matsuzaki R."/>
            <person name="Takahashi F."/>
            <person name="Nishimura Y."/>
            <person name="Kawachi M."/>
            <person name="Noguchi H."/>
            <person name="Minakuchi Y."/>
            <person name="Umen J.G."/>
            <person name="Toyoda A."/>
            <person name="Nozaki H."/>
        </authorList>
    </citation>
    <scope>NUCLEOTIDE SEQUENCE</scope>
    <source>
        <strain evidence="9">NIES-3785</strain>
        <strain evidence="8">NIES-3786</strain>
    </source>
</reference>
<sequence length="814" mass="88027">MRQFVFLKELFLVVLLIDVSLRFQQPSSETHQRTSWHPRKPTGSHVAISGCRILVAAQAATNTQPQHELPRRPSMPTARTHQVDDLLEAQVDALRKQLAETRASLAMLSTKETDNGNSYFGSSAAGDVSSSPIAEHVLHQLKVQERNLRLAIATALQELNSQHPDGGRRLPEAEEHYRAVIAALESMSASLHRQTDTVTFPGSGAEPRSGPAAPQPVHSLGGSSSVRPLDEDVDIQITRLGVIGNLAALLLEAGRPHEGLRELDKVLEEAGALLDRPGSGLWCGITFNRGKALAAVGRISEAEEVYRDTALGAVGLDPNCFAKACAAMTRVPDDLLVHVRSAVQLAEVSGLRQRLSGVLDAAGSSSPPLGAPPVPRAADSEPSHTADLPGAGGGSGGGESGEVSAIGDNPFGDRSRGGWLAGIRVQELGWLYFALAKALDGMNAEAGEVWRVLEQGNSLLSSQQPYDPAHDWRQLHIVTGVFGGPLLRALAESGAGLEDKTAVFVVGLPRSGSTLVETILSSYSGVWAAGEDTALAPLTSSINKVLVKQGLSQPGVLTDFGRQYLREMQHRAVASGWDPNKPPVRIVDKMLRNLWLIGYIEMLLPRACIVHVVRHPLDVALSCYSQPFGYTGVAWSWQLDHIGEQIRMAAALTKHWQEVLAPGRVLTLHYEEVVMAPQVSARRLLSHCGLDWDLHVLQFQDANRTVATASVSQVRKPLYNTSVGRWRKYRTQMAALAGQIRAEILSYEADLMAALRVAEEETRRLQHQQQQHQQQMEDQQEGGGKVGTVEVEGFGVSDPSGRAVGPPMPSRDEL</sequence>
<evidence type="ECO:0000313" key="8">
    <source>
        <dbReference type="EMBL" id="GIL84182.1"/>
    </source>
</evidence>
<dbReference type="InterPro" id="IPR027417">
    <property type="entry name" value="P-loop_NTPase"/>
</dbReference>
<dbReference type="GO" id="GO:0005794">
    <property type="term" value="C:Golgi apparatus"/>
    <property type="evidence" value="ECO:0007669"/>
    <property type="project" value="TreeGrafter"/>
</dbReference>
<evidence type="ECO:0000256" key="2">
    <source>
        <dbReference type="ARBA" id="ARBA00013262"/>
    </source>
</evidence>
<keyword evidence="3" id="KW-0808">Transferase</keyword>
<keyword evidence="5" id="KW-0175">Coiled coil</keyword>
<dbReference type="SUPFAM" id="SSF52540">
    <property type="entry name" value="P-loop containing nucleoside triphosphate hydrolases"/>
    <property type="match status" value="1"/>
</dbReference>
<dbReference type="EMBL" id="BNCP01000029">
    <property type="protein sequence ID" value="GIL84182.1"/>
    <property type="molecule type" value="Genomic_DNA"/>
</dbReference>
<feature type="chain" id="PRO_5035391321" description="protein-tyrosine sulfotransferase" evidence="7">
    <location>
        <begin position="23"/>
        <end position="814"/>
    </location>
</feature>
<feature type="region of interest" description="Disordered" evidence="6">
    <location>
        <begin position="196"/>
        <end position="225"/>
    </location>
</feature>
<name>A0A8J4FQ00_9CHLO</name>